<dbReference type="PANTHER" id="PTHR22847">
    <property type="entry name" value="WD40 REPEAT PROTEIN"/>
    <property type="match status" value="1"/>
</dbReference>
<dbReference type="InterPro" id="IPR011047">
    <property type="entry name" value="Quinoprotein_ADH-like_sf"/>
</dbReference>
<dbReference type="Gene3D" id="2.130.10.10">
    <property type="entry name" value="YVTN repeat-like/Quinoprotein amine dehydrogenase"/>
    <property type="match status" value="6"/>
</dbReference>
<dbReference type="Pfam" id="PF24883">
    <property type="entry name" value="NPHP3_N"/>
    <property type="match status" value="1"/>
</dbReference>
<dbReference type="InterPro" id="IPR027417">
    <property type="entry name" value="P-loop_NTPase"/>
</dbReference>
<keyword evidence="2" id="KW-0677">Repeat</keyword>
<dbReference type="SUPFAM" id="SSF50978">
    <property type="entry name" value="WD40 repeat-like"/>
    <property type="match status" value="1"/>
</dbReference>
<dbReference type="PROSITE" id="PS50082">
    <property type="entry name" value="WD_REPEATS_2"/>
    <property type="match status" value="10"/>
</dbReference>
<dbReference type="SUPFAM" id="SSF52540">
    <property type="entry name" value="P-loop containing nucleoside triphosphate hydrolases"/>
    <property type="match status" value="1"/>
</dbReference>
<accession>A0A0C3B3T1</accession>
<proteinExistence type="predicted"/>
<evidence type="ECO:0000256" key="1">
    <source>
        <dbReference type="ARBA" id="ARBA00022574"/>
    </source>
</evidence>
<dbReference type="InterPro" id="IPR015943">
    <property type="entry name" value="WD40/YVTN_repeat-like_dom_sf"/>
</dbReference>
<dbReference type="GO" id="GO:1990234">
    <property type="term" value="C:transferase complex"/>
    <property type="evidence" value="ECO:0007669"/>
    <property type="project" value="UniProtKB-ARBA"/>
</dbReference>
<dbReference type="PRINTS" id="PR00320">
    <property type="entry name" value="GPROTEINBRPT"/>
</dbReference>
<dbReference type="STRING" id="765440.A0A0C3B3T1"/>
<feature type="repeat" description="WD" evidence="3">
    <location>
        <begin position="648"/>
        <end position="689"/>
    </location>
</feature>
<gene>
    <name evidence="5" type="ORF">PILCRDRAFT_29785</name>
</gene>
<feature type="non-terminal residue" evidence="5">
    <location>
        <position position="1014"/>
    </location>
</feature>
<dbReference type="InterPro" id="IPR055442">
    <property type="entry name" value="Beta-prop_EML-like_2nd"/>
</dbReference>
<feature type="repeat" description="WD" evidence="3">
    <location>
        <begin position="605"/>
        <end position="646"/>
    </location>
</feature>
<dbReference type="InParanoid" id="A0A0C3B3T1"/>
<dbReference type="AlphaFoldDB" id="A0A0C3B3T1"/>
<evidence type="ECO:0000256" key="2">
    <source>
        <dbReference type="ARBA" id="ARBA00022737"/>
    </source>
</evidence>
<dbReference type="PROSITE" id="PS50294">
    <property type="entry name" value="WD_REPEATS_REGION"/>
    <property type="match status" value="10"/>
</dbReference>
<dbReference type="InterPro" id="IPR019775">
    <property type="entry name" value="WD40_repeat_CS"/>
</dbReference>
<dbReference type="CDD" id="cd00200">
    <property type="entry name" value="WD40"/>
    <property type="match status" value="2"/>
</dbReference>
<feature type="repeat" description="WD" evidence="3">
    <location>
        <begin position="863"/>
        <end position="904"/>
    </location>
</feature>
<dbReference type="Proteomes" id="UP000054166">
    <property type="component" value="Unassembled WGS sequence"/>
</dbReference>
<protein>
    <recommendedName>
        <fullName evidence="4">NACHT domain-containing protein</fullName>
    </recommendedName>
</protein>
<dbReference type="InterPro" id="IPR036322">
    <property type="entry name" value="WD40_repeat_dom_sf"/>
</dbReference>
<keyword evidence="1 3" id="KW-0853">WD repeat</keyword>
<evidence type="ECO:0000313" key="5">
    <source>
        <dbReference type="EMBL" id="KIM71947.1"/>
    </source>
</evidence>
<reference evidence="5 6" key="1">
    <citation type="submission" date="2014-04" db="EMBL/GenBank/DDBJ databases">
        <authorList>
            <consortium name="DOE Joint Genome Institute"/>
            <person name="Kuo A."/>
            <person name="Tarkka M."/>
            <person name="Buscot F."/>
            <person name="Kohler A."/>
            <person name="Nagy L.G."/>
            <person name="Floudas D."/>
            <person name="Copeland A."/>
            <person name="Barry K.W."/>
            <person name="Cichocki N."/>
            <person name="Veneault-Fourrey C."/>
            <person name="LaButti K."/>
            <person name="Lindquist E.A."/>
            <person name="Lipzen A."/>
            <person name="Lundell T."/>
            <person name="Morin E."/>
            <person name="Murat C."/>
            <person name="Sun H."/>
            <person name="Tunlid A."/>
            <person name="Henrissat B."/>
            <person name="Grigoriev I.V."/>
            <person name="Hibbett D.S."/>
            <person name="Martin F."/>
            <person name="Nordberg H.P."/>
            <person name="Cantor M.N."/>
            <person name="Hua S.X."/>
        </authorList>
    </citation>
    <scope>NUCLEOTIDE SEQUENCE [LARGE SCALE GENOMIC DNA]</scope>
    <source>
        <strain evidence="5 6">F 1598</strain>
    </source>
</reference>
<evidence type="ECO:0000313" key="6">
    <source>
        <dbReference type="Proteomes" id="UP000054166"/>
    </source>
</evidence>
<feature type="repeat" description="WD" evidence="3">
    <location>
        <begin position="977"/>
        <end position="1014"/>
    </location>
</feature>
<dbReference type="SMART" id="SM00320">
    <property type="entry name" value="WD40"/>
    <property type="match status" value="10"/>
</dbReference>
<dbReference type="InterPro" id="IPR001680">
    <property type="entry name" value="WD40_rpt"/>
</dbReference>
<keyword evidence="6" id="KW-1185">Reference proteome</keyword>
<dbReference type="EMBL" id="KN833185">
    <property type="protein sequence ID" value="KIM71947.1"/>
    <property type="molecule type" value="Genomic_DNA"/>
</dbReference>
<feature type="repeat" description="WD" evidence="3">
    <location>
        <begin position="562"/>
        <end position="603"/>
    </location>
</feature>
<dbReference type="OrthoDB" id="538223at2759"/>
<organism evidence="5 6">
    <name type="scientific">Piloderma croceum (strain F 1598)</name>
    <dbReference type="NCBI Taxonomy" id="765440"/>
    <lineage>
        <taxon>Eukaryota</taxon>
        <taxon>Fungi</taxon>
        <taxon>Dikarya</taxon>
        <taxon>Basidiomycota</taxon>
        <taxon>Agaricomycotina</taxon>
        <taxon>Agaricomycetes</taxon>
        <taxon>Agaricomycetidae</taxon>
        <taxon>Atheliales</taxon>
        <taxon>Atheliaceae</taxon>
        <taxon>Piloderma</taxon>
    </lineage>
</organism>
<feature type="non-terminal residue" evidence="5">
    <location>
        <position position="1"/>
    </location>
</feature>
<evidence type="ECO:0000259" key="4">
    <source>
        <dbReference type="PROSITE" id="PS50837"/>
    </source>
</evidence>
<dbReference type="PANTHER" id="PTHR22847:SF637">
    <property type="entry name" value="WD REPEAT DOMAIN 5B"/>
    <property type="match status" value="1"/>
</dbReference>
<reference evidence="6" key="2">
    <citation type="submission" date="2015-01" db="EMBL/GenBank/DDBJ databases">
        <title>Evolutionary Origins and Diversification of the Mycorrhizal Mutualists.</title>
        <authorList>
            <consortium name="DOE Joint Genome Institute"/>
            <consortium name="Mycorrhizal Genomics Consortium"/>
            <person name="Kohler A."/>
            <person name="Kuo A."/>
            <person name="Nagy L.G."/>
            <person name="Floudas D."/>
            <person name="Copeland A."/>
            <person name="Barry K.W."/>
            <person name="Cichocki N."/>
            <person name="Veneault-Fourrey C."/>
            <person name="LaButti K."/>
            <person name="Lindquist E.A."/>
            <person name="Lipzen A."/>
            <person name="Lundell T."/>
            <person name="Morin E."/>
            <person name="Murat C."/>
            <person name="Riley R."/>
            <person name="Ohm R."/>
            <person name="Sun H."/>
            <person name="Tunlid A."/>
            <person name="Henrissat B."/>
            <person name="Grigoriev I.V."/>
            <person name="Hibbett D.S."/>
            <person name="Martin F."/>
        </authorList>
    </citation>
    <scope>NUCLEOTIDE SEQUENCE [LARGE SCALE GENOMIC DNA]</scope>
    <source>
        <strain evidence="6">F 1598</strain>
    </source>
</reference>
<dbReference type="Pfam" id="PF00400">
    <property type="entry name" value="WD40"/>
    <property type="match status" value="7"/>
</dbReference>
<dbReference type="InterPro" id="IPR056884">
    <property type="entry name" value="NPHP3-like_N"/>
</dbReference>
<dbReference type="InterPro" id="IPR007111">
    <property type="entry name" value="NACHT_NTPase"/>
</dbReference>
<feature type="repeat" description="WD" evidence="3">
    <location>
        <begin position="906"/>
        <end position="947"/>
    </location>
</feature>
<feature type="repeat" description="WD" evidence="3">
    <location>
        <begin position="734"/>
        <end position="775"/>
    </location>
</feature>
<feature type="domain" description="NACHT" evidence="4">
    <location>
        <begin position="24"/>
        <end position="176"/>
    </location>
</feature>
<name>A0A0C3B3T1_PILCF</name>
<feature type="repeat" description="WD" evidence="3">
    <location>
        <begin position="820"/>
        <end position="861"/>
    </location>
</feature>
<dbReference type="HOGENOM" id="CLU_000288_6_0_1"/>
<dbReference type="Pfam" id="PF23414">
    <property type="entry name" value="Beta-prop_EML_2"/>
    <property type="match status" value="1"/>
</dbReference>
<dbReference type="InterPro" id="IPR020472">
    <property type="entry name" value="WD40_PAC1"/>
</dbReference>
<feature type="repeat" description="WD" evidence="3">
    <location>
        <begin position="777"/>
        <end position="818"/>
    </location>
</feature>
<sequence>CMKGTREKIFGEIDTWLDDIDAPNVLWIVGSPGSGKSTIASSLVSQLTKRGRMGSNFAFKRGNVTLSDPAAVWRTIAHDLTRYDDSFASILAAVLKSGTVDPGRPDIASHFESLIMEPLTKRHNQSLPRDIPVIVLDGLDECGSDPSQTGQRNALLDTFVHWSHLPRKFKLIVTGRDERVHLSFRSCCKQIELPTGAEVNMDTTRDIRNFFERRFAEIGGPSLDGWPGEKVLDTLTARAAGLFIWAETVIRFVEQGLPDEQLEHVLMGNLGEGDNVTKLYRQILELSFRDANARMLNVLHQVATVIVLAKITLHVDDLPSFILQPKASVIFILNKLSSVISVGSDSGIRIRHLSFAEFMCDPHRCPQRFYIDRFKESHNMSMACLRLMKKCLKFNICNLETSYLPNKHVEDLSRRITRKIGHPLIYSCRFWAAHIRDTPTDLKENVDLIADVREIFQSYFLYWLEVMSLTEEVMAANIALLGVTGWIQVFDAKLSDIIRDGSRFIVNFFTPISESTPHIYLSALPFSPRDSIIAMHYRSQFPNTLSIHSGQDHTWSAGINVLRGHKNTISSVAFSPDGKWIVSGSLDKSIRVWDAETGKMVSGPFEGHTDRVWSVAFSPNGKQIVSGSDNKSIHIWDAQTGEMVSGPFEGHTNGVCSVAFSPDGKWIVSGSLDKSICVWDVETGKMVSGPFQGHTDQVWSIAFSPNGKQIVSGSWDTSICIWDAETGKMVSGPFQGHTDGVLSVTFSPDGKHVVSGSSDKSICVWDAKTGKMVSGPFKGHTDEVWSIALSPDGEQIVSGSWDKSIRVWDAKTGEMVSGPFEGHTDGVWSVAFSPNGKQIISGSSDKSIRVWDAKTGRMVFGPFEEHTGGVWSVAFSPEGKQIVSGSSDKSICVWDAKTGKMVSGPFDGHTGGVLSLAFSPNGKQIVSGSWDKSICVWDAETGKMVSGPFEGHTDGVLSVAFSPNGKQITGKMVSGPFEGHTDGVLSVAFSPNGKQIVSGSDDKSIRVWDANTDQ</sequence>
<dbReference type="PROSITE" id="PS00678">
    <property type="entry name" value="WD_REPEATS_1"/>
    <property type="match status" value="10"/>
</dbReference>
<dbReference type="SUPFAM" id="SSF50998">
    <property type="entry name" value="Quinoprotein alcohol dehydrogenase-like"/>
    <property type="match status" value="1"/>
</dbReference>
<evidence type="ECO:0000256" key="3">
    <source>
        <dbReference type="PROSITE-ProRule" id="PRU00221"/>
    </source>
</evidence>
<feature type="repeat" description="WD" evidence="3">
    <location>
        <begin position="691"/>
        <end position="732"/>
    </location>
</feature>
<dbReference type="Gene3D" id="3.40.50.300">
    <property type="entry name" value="P-loop containing nucleotide triphosphate hydrolases"/>
    <property type="match status" value="1"/>
</dbReference>
<dbReference type="PROSITE" id="PS50837">
    <property type="entry name" value="NACHT"/>
    <property type="match status" value="1"/>
</dbReference>